<sequence length="97" mass="11023">METINIILVILLIALTAFFVASEYSIIRVRVSRINQLASEGNKNAKAVKNILSRLDEYLSACQLGTTLPPWRWAGWGNRPLRSCCIPCLYWRIFPLA</sequence>
<keyword evidence="1 2" id="KW-1133">Transmembrane helix</keyword>
<name>A0ABU0L5T8_9BACL</name>
<evidence type="ECO:0000256" key="1">
    <source>
        <dbReference type="PROSITE-ProRule" id="PRU01193"/>
    </source>
</evidence>
<evidence type="ECO:0000313" key="4">
    <source>
        <dbReference type="EMBL" id="MDQ0496668.1"/>
    </source>
</evidence>
<evidence type="ECO:0000259" key="3">
    <source>
        <dbReference type="PROSITE" id="PS51846"/>
    </source>
</evidence>
<reference evidence="4 5" key="1">
    <citation type="submission" date="2023-07" db="EMBL/GenBank/DDBJ databases">
        <title>Genomic Encyclopedia of Type Strains, Phase IV (KMG-IV): sequencing the most valuable type-strain genomes for metagenomic binning, comparative biology and taxonomic classification.</title>
        <authorList>
            <person name="Goeker M."/>
        </authorList>
    </citation>
    <scope>NUCLEOTIDE SEQUENCE [LARGE SCALE GENOMIC DNA]</scope>
    <source>
        <strain evidence="4 5">DSM 14914</strain>
    </source>
</reference>
<evidence type="ECO:0000256" key="2">
    <source>
        <dbReference type="SAM" id="Phobius"/>
    </source>
</evidence>
<proteinExistence type="predicted"/>
<dbReference type="InterPro" id="IPR051676">
    <property type="entry name" value="UPF0053_domain"/>
</dbReference>
<organism evidence="4 5">
    <name type="scientific">Paenibacillus brasilensis</name>
    <dbReference type="NCBI Taxonomy" id="128574"/>
    <lineage>
        <taxon>Bacteria</taxon>
        <taxon>Bacillati</taxon>
        <taxon>Bacillota</taxon>
        <taxon>Bacilli</taxon>
        <taxon>Bacillales</taxon>
        <taxon>Paenibacillaceae</taxon>
        <taxon>Paenibacillus</taxon>
    </lineage>
</organism>
<feature type="domain" description="CNNM transmembrane" evidence="3">
    <location>
        <begin position="1"/>
        <end position="97"/>
    </location>
</feature>
<dbReference type="PANTHER" id="PTHR43099">
    <property type="entry name" value="UPF0053 PROTEIN YRKA"/>
    <property type="match status" value="1"/>
</dbReference>
<keyword evidence="5" id="KW-1185">Reference proteome</keyword>
<dbReference type="PANTHER" id="PTHR43099:SF2">
    <property type="entry name" value="UPF0053 PROTEIN YRKA"/>
    <property type="match status" value="1"/>
</dbReference>
<dbReference type="PROSITE" id="PS51846">
    <property type="entry name" value="CNNM"/>
    <property type="match status" value="1"/>
</dbReference>
<dbReference type="InterPro" id="IPR002550">
    <property type="entry name" value="CNNM"/>
</dbReference>
<accession>A0ABU0L5T8</accession>
<keyword evidence="1 2" id="KW-0472">Membrane</keyword>
<evidence type="ECO:0000313" key="5">
    <source>
        <dbReference type="Proteomes" id="UP001242811"/>
    </source>
</evidence>
<dbReference type="Proteomes" id="UP001242811">
    <property type="component" value="Unassembled WGS sequence"/>
</dbReference>
<gene>
    <name evidence="4" type="ORF">QOZ95_004858</name>
</gene>
<keyword evidence="1 2" id="KW-0812">Transmembrane</keyword>
<protein>
    <submittedName>
        <fullName evidence="4">CBS domain containing-hemolysin-like protein</fullName>
    </submittedName>
</protein>
<dbReference type="EMBL" id="JAUSWA010000041">
    <property type="protein sequence ID" value="MDQ0496668.1"/>
    <property type="molecule type" value="Genomic_DNA"/>
</dbReference>
<feature type="transmembrane region" description="Helical" evidence="2">
    <location>
        <begin position="6"/>
        <end position="27"/>
    </location>
</feature>
<dbReference type="Pfam" id="PF01595">
    <property type="entry name" value="CNNM"/>
    <property type="match status" value="1"/>
</dbReference>
<comment type="caution">
    <text evidence="4">The sequence shown here is derived from an EMBL/GenBank/DDBJ whole genome shotgun (WGS) entry which is preliminary data.</text>
</comment>